<organism evidence="2 3">
    <name type="scientific">Gimesia aquarii</name>
    <dbReference type="NCBI Taxonomy" id="2527964"/>
    <lineage>
        <taxon>Bacteria</taxon>
        <taxon>Pseudomonadati</taxon>
        <taxon>Planctomycetota</taxon>
        <taxon>Planctomycetia</taxon>
        <taxon>Planctomycetales</taxon>
        <taxon>Planctomycetaceae</taxon>
        <taxon>Gimesia</taxon>
    </lineage>
</organism>
<accession>A0A517X1Q0</accession>
<keyword evidence="1" id="KW-1133">Transmembrane helix</keyword>
<dbReference type="Proteomes" id="UP000318384">
    <property type="component" value="Chromosome"/>
</dbReference>
<proteinExistence type="predicted"/>
<protein>
    <submittedName>
        <fullName evidence="2">Uncharacterized protein</fullName>
    </submittedName>
</protein>
<evidence type="ECO:0000313" key="3">
    <source>
        <dbReference type="Proteomes" id="UP000318384"/>
    </source>
</evidence>
<dbReference type="EMBL" id="CP037422">
    <property type="protein sequence ID" value="QDU11423.1"/>
    <property type="molecule type" value="Genomic_DNA"/>
</dbReference>
<keyword evidence="1" id="KW-0812">Transmembrane</keyword>
<dbReference type="AlphaFoldDB" id="A0A517X1Q0"/>
<name>A0A517X1Q0_9PLAN</name>
<gene>
    <name evidence="2" type="ORF">V202x_48450</name>
</gene>
<evidence type="ECO:0000256" key="1">
    <source>
        <dbReference type="SAM" id="Phobius"/>
    </source>
</evidence>
<keyword evidence="3" id="KW-1185">Reference proteome</keyword>
<feature type="transmembrane region" description="Helical" evidence="1">
    <location>
        <begin position="41"/>
        <end position="58"/>
    </location>
</feature>
<feature type="transmembrane region" description="Helical" evidence="1">
    <location>
        <begin position="112"/>
        <end position="139"/>
    </location>
</feature>
<keyword evidence="1" id="KW-0472">Membrane</keyword>
<reference evidence="2 3" key="1">
    <citation type="submission" date="2019-03" db="EMBL/GenBank/DDBJ databases">
        <title>Deep-cultivation of Planctomycetes and their phenomic and genomic characterization uncovers novel biology.</title>
        <authorList>
            <person name="Wiegand S."/>
            <person name="Jogler M."/>
            <person name="Boedeker C."/>
            <person name="Pinto D."/>
            <person name="Vollmers J."/>
            <person name="Rivas-Marin E."/>
            <person name="Kohn T."/>
            <person name="Peeters S.H."/>
            <person name="Heuer A."/>
            <person name="Rast P."/>
            <person name="Oberbeckmann S."/>
            <person name="Bunk B."/>
            <person name="Jeske O."/>
            <person name="Meyerdierks A."/>
            <person name="Storesund J.E."/>
            <person name="Kallscheuer N."/>
            <person name="Luecker S."/>
            <person name="Lage O.M."/>
            <person name="Pohl T."/>
            <person name="Merkel B.J."/>
            <person name="Hornburger P."/>
            <person name="Mueller R.-W."/>
            <person name="Bruemmer F."/>
            <person name="Labrenz M."/>
            <person name="Spormann A.M."/>
            <person name="Op den Camp H."/>
            <person name="Overmann J."/>
            <person name="Amann R."/>
            <person name="Jetten M.S.M."/>
            <person name="Mascher T."/>
            <person name="Medema M.H."/>
            <person name="Devos D.P."/>
            <person name="Kaster A.-K."/>
            <person name="Ovreas L."/>
            <person name="Rohde M."/>
            <person name="Galperin M.Y."/>
            <person name="Jogler C."/>
        </authorList>
    </citation>
    <scope>NUCLEOTIDE SEQUENCE [LARGE SCALE GENOMIC DNA]</scope>
    <source>
        <strain evidence="2 3">V202</strain>
    </source>
</reference>
<sequence>MNNEAKGIKRLMGQDLFLIDLTHYWLLLDTLMKLYQNNTKVAYFIFWITVAVNILLDFSLKKLFNYNLLSGSLTTPKLIHFIITNLLFFSAIMILFFSSFHYKNIRHKKMSIIYGLFIFIIQLACNFGMYVLIMLLYLIDIMHRRL</sequence>
<feature type="transmembrane region" description="Helical" evidence="1">
    <location>
        <begin position="78"/>
        <end position="100"/>
    </location>
</feature>
<evidence type="ECO:0000313" key="2">
    <source>
        <dbReference type="EMBL" id="QDU11423.1"/>
    </source>
</evidence>